<dbReference type="KEGG" id="ffu:CLAFUR5_12997"/>
<reference evidence="3" key="1">
    <citation type="submission" date="2021-12" db="EMBL/GenBank/DDBJ databases">
        <authorList>
            <person name="Zaccaron A."/>
            <person name="Stergiopoulos I."/>
        </authorList>
    </citation>
    <scope>NUCLEOTIDE SEQUENCE</scope>
    <source>
        <strain evidence="3">Race5_Kim</strain>
    </source>
</reference>
<name>A0A9Q8PJZ3_PASFU</name>
<dbReference type="GeneID" id="71992875"/>
<feature type="region of interest" description="Disordered" evidence="1">
    <location>
        <begin position="1"/>
        <end position="28"/>
    </location>
</feature>
<organism evidence="3 4">
    <name type="scientific">Passalora fulva</name>
    <name type="common">Tomato leaf mold</name>
    <name type="synonym">Cladosporium fulvum</name>
    <dbReference type="NCBI Taxonomy" id="5499"/>
    <lineage>
        <taxon>Eukaryota</taxon>
        <taxon>Fungi</taxon>
        <taxon>Dikarya</taxon>
        <taxon>Ascomycota</taxon>
        <taxon>Pezizomycotina</taxon>
        <taxon>Dothideomycetes</taxon>
        <taxon>Dothideomycetidae</taxon>
        <taxon>Mycosphaerellales</taxon>
        <taxon>Mycosphaerellaceae</taxon>
        <taxon>Fulvia</taxon>
    </lineage>
</organism>
<reference evidence="3" key="2">
    <citation type="journal article" date="2022" name="Microb. Genom.">
        <title>A chromosome-scale genome assembly of the tomato pathogen Cladosporium fulvum reveals a compartmentalized genome architecture and the presence of a dispensable chromosome.</title>
        <authorList>
            <person name="Zaccaron A.Z."/>
            <person name="Chen L.H."/>
            <person name="Samaras A."/>
            <person name="Stergiopoulos I."/>
        </authorList>
    </citation>
    <scope>NUCLEOTIDE SEQUENCE</scope>
    <source>
        <strain evidence="3">Race5_Kim</strain>
    </source>
</reference>
<keyword evidence="2" id="KW-0472">Membrane</keyword>
<dbReference type="Proteomes" id="UP000756132">
    <property type="component" value="Chromosome 11"/>
</dbReference>
<sequence>MAVPPSRKPLLETTATTTEFHSSQHSRNTAKMPAVQFQDLPDAAPRIGFMSCQPATSEWDVPPPPYSGLEEPTPEIARLRRFLSFCLAIDYECLEISPDLLDKKELLHWAAISQLCFGVFTKARPRSRWPLLDWPKNAVHHPQIEKYILKPATALGVPAQMVFLMTRVFITALDNLYQHTLEEIVLAYGHNVLAYRIYTDRVYLFDRVLPPDSDYRARIEANNRKAEERWFEKLGPRKWTRRHPGPNFASIEGWLFSNLVFGVLWLIPSVPGTVLMTHTRRLYDRVDRSLSPRATLSGHQKKERR</sequence>
<dbReference type="RefSeq" id="XP_047768202.1">
    <property type="nucleotide sequence ID" value="XM_047912145.1"/>
</dbReference>
<dbReference type="EMBL" id="CP090173">
    <property type="protein sequence ID" value="UJO23836.1"/>
    <property type="molecule type" value="Genomic_DNA"/>
</dbReference>
<accession>A0A9Q8PJZ3</accession>
<keyword evidence="4" id="KW-1185">Reference proteome</keyword>
<dbReference type="OrthoDB" id="3946206at2759"/>
<proteinExistence type="predicted"/>
<evidence type="ECO:0000256" key="2">
    <source>
        <dbReference type="SAM" id="Phobius"/>
    </source>
</evidence>
<gene>
    <name evidence="3" type="ORF">CLAFUR5_12997</name>
</gene>
<evidence type="ECO:0000313" key="3">
    <source>
        <dbReference type="EMBL" id="UJO23836.1"/>
    </source>
</evidence>
<protein>
    <submittedName>
        <fullName evidence="3">Uncharacterized protein</fullName>
    </submittedName>
</protein>
<evidence type="ECO:0000256" key="1">
    <source>
        <dbReference type="SAM" id="MobiDB-lite"/>
    </source>
</evidence>
<feature type="compositionally biased region" description="Polar residues" evidence="1">
    <location>
        <begin position="13"/>
        <end position="28"/>
    </location>
</feature>
<evidence type="ECO:0000313" key="4">
    <source>
        <dbReference type="Proteomes" id="UP000756132"/>
    </source>
</evidence>
<keyword evidence="2" id="KW-0812">Transmembrane</keyword>
<dbReference type="AlphaFoldDB" id="A0A9Q8PJZ3"/>
<feature type="transmembrane region" description="Helical" evidence="2">
    <location>
        <begin position="254"/>
        <end position="275"/>
    </location>
</feature>
<keyword evidence="2" id="KW-1133">Transmembrane helix</keyword>